<name>A0AAE0GNR5_9CHLO</name>
<dbReference type="Proteomes" id="UP001190700">
    <property type="component" value="Unassembled WGS sequence"/>
</dbReference>
<accession>A0AAE0GNR5</accession>
<sequence>MLEVEKKKAAIRKEGESALLRESREYEEKRDAKKEAAKAVENDKQRAHELTILHMLACAMAGQAPPPLARPPVTPTPAVPSAPATEDTAGETE</sequence>
<reference evidence="2 3" key="1">
    <citation type="journal article" date="2015" name="Genome Biol. Evol.">
        <title>Comparative Genomics of a Bacterivorous Green Alga Reveals Evolutionary Causalities and Consequences of Phago-Mixotrophic Mode of Nutrition.</title>
        <authorList>
            <person name="Burns J.A."/>
            <person name="Paasch A."/>
            <person name="Narechania A."/>
            <person name="Kim E."/>
        </authorList>
    </citation>
    <scope>NUCLEOTIDE SEQUENCE [LARGE SCALE GENOMIC DNA]</scope>
    <source>
        <strain evidence="2 3">PLY_AMNH</strain>
    </source>
</reference>
<dbReference type="AlphaFoldDB" id="A0AAE0GNR5"/>
<feature type="region of interest" description="Disordered" evidence="1">
    <location>
        <begin position="63"/>
        <end position="93"/>
    </location>
</feature>
<feature type="compositionally biased region" description="Pro residues" evidence="1">
    <location>
        <begin position="64"/>
        <end position="80"/>
    </location>
</feature>
<proteinExistence type="predicted"/>
<keyword evidence="3" id="KW-1185">Reference proteome</keyword>
<protein>
    <submittedName>
        <fullName evidence="2">Uncharacterized protein</fullName>
    </submittedName>
</protein>
<comment type="caution">
    <text evidence="2">The sequence shown here is derived from an EMBL/GenBank/DDBJ whole genome shotgun (WGS) entry which is preliminary data.</text>
</comment>
<evidence type="ECO:0000313" key="2">
    <source>
        <dbReference type="EMBL" id="KAK3280761.1"/>
    </source>
</evidence>
<evidence type="ECO:0000256" key="1">
    <source>
        <dbReference type="SAM" id="MobiDB-lite"/>
    </source>
</evidence>
<organism evidence="2 3">
    <name type="scientific">Cymbomonas tetramitiformis</name>
    <dbReference type="NCBI Taxonomy" id="36881"/>
    <lineage>
        <taxon>Eukaryota</taxon>
        <taxon>Viridiplantae</taxon>
        <taxon>Chlorophyta</taxon>
        <taxon>Pyramimonadophyceae</taxon>
        <taxon>Pyramimonadales</taxon>
        <taxon>Pyramimonadaceae</taxon>
        <taxon>Cymbomonas</taxon>
    </lineage>
</organism>
<feature type="region of interest" description="Disordered" evidence="1">
    <location>
        <begin position="23"/>
        <end position="44"/>
    </location>
</feature>
<dbReference type="EMBL" id="LGRX02004276">
    <property type="protein sequence ID" value="KAK3280761.1"/>
    <property type="molecule type" value="Genomic_DNA"/>
</dbReference>
<evidence type="ECO:0000313" key="3">
    <source>
        <dbReference type="Proteomes" id="UP001190700"/>
    </source>
</evidence>
<gene>
    <name evidence="2" type="ORF">CYMTET_11416</name>
</gene>